<sequence>MLPRPVSPPCLPMRRHDLVKPPPHLCVGRDVKIMKPTAAVNQHDLIAKSSVAASRQRSSDTHKLANAHSSPLAEMSANAIIRSHVNTQIPGISSDGENTSVVSLQLEVSRHIENDCDQGKIQPKDEVAGNVSVHDREFRRIAGNRAPHADQTDFECSRLDFHGRKRFKAKIAFPVDENTAPDSVHEPGMKA</sequence>
<reference evidence="2" key="1">
    <citation type="submission" date="2021-01" db="EMBL/GenBank/DDBJ databases">
        <authorList>
            <person name="Corre E."/>
            <person name="Pelletier E."/>
            <person name="Niang G."/>
            <person name="Scheremetjew M."/>
            <person name="Finn R."/>
            <person name="Kale V."/>
            <person name="Holt S."/>
            <person name="Cochrane G."/>
            <person name="Meng A."/>
            <person name="Brown T."/>
            <person name="Cohen L."/>
        </authorList>
    </citation>
    <scope>NUCLEOTIDE SEQUENCE</scope>
    <source>
        <strain evidence="2">CCAP979/52</strain>
    </source>
</reference>
<proteinExistence type="predicted"/>
<organism evidence="2">
    <name type="scientific">Cryptomonas curvata</name>
    <dbReference type="NCBI Taxonomy" id="233186"/>
    <lineage>
        <taxon>Eukaryota</taxon>
        <taxon>Cryptophyceae</taxon>
        <taxon>Cryptomonadales</taxon>
        <taxon>Cryptomonadaceae</taxon>
        <taxon>Cryptomonas</taxon>
    </lineage>
</organism>
<dbReference type="AlphaFoldDB" id="A0A7S0QFF7"/>
<dbReference type="EMBL" id="HBEZ01023909">
    <property type="protein sequence ID" value="CAD8635528.1"/>
    <property type="molecule type" value="Transcribed_RNA"/>
</dbReference>
<name>A0A7S0QFF7_9CRYP</name>
<protein>
    <submittedName>
        <fullName evidence="2">Uncharacterized protein</fullName>
    </submittedName>
</protein>
<evidence type="ECO:0000313" key="2">
    <source>
        <dbReference type="EMBL" id="CAD8635528.1"/>
    </source>
</evidence>
<gene>
    <name evidence="2" type="ORF">CCUR1050_LOCUS13209</name>
</gene>
<accession>A0A7S0QFF7</accession>
<evidence type="ECO:0000256" key="1">
    <source>
        <dbReference type="SAM" id="MobiDB-lite"/>
    </source>
</evidence>
<feature type="region of interest" description="Disordered" evidence="1">
    <location>
        <begin position="50"/>
        <end position="69"/>
    </location>
</feature>